<dbReference type="PROSITE" id="PS50943">
    <property type="entry name" value="HTH_CROC1"/>
    <property type="match status" value="1"/>
</dbReference>
<dbReference type="EMBL" id="QBMC01000152">
    <property type="protein sequence ID" value="PZO12327.1"/>
    <property type="molecule type" value="Genomic_DNA"/>
</dbReference>
<feature type="domain" description="HTH cro/C1-type" evidence="1">
    <location>
        <begin position="22"/>
        <end position="65"/>
    </location>
</feature>
<dbReference type="GO" id="GO:0003677">
    <property type="term" value="F:DNA binding"/>
    <property type="evidence" value="ECO:0007669"/>
    <property type="project" value="InterPro"/>
</dbReference>
<dbReference type="AlphaFoldDB" id="A0A2W4TZI5"/>
<dbReference type="InterPro" id="IPR027417">
    <property type="entry name" value="P-loop_NTPase"/>
</dbReference>
<dbReference type="Proteomes" id="UP000249354">
    <property type="component" value="Unassembled WGS sequence"/>
</dbReference>
<evidence type="ECO:0000259" key="1">
    <source>
        <dbReference type="PROSITE" id="PS50943"/>
    </source>
</evidence>
<gene>
    <name evidence="2" type="ORF">DCF25_17775</name>
</gene>
<accession>A0A2W4TZI5</accession>
<dbReference type="InterPro" id="IPR001387">
    <property type="entry name" value="Cro/C1-type_HTH"/>
</dbReference>
<reference evidence="3" key="1">
    <citation type="submission" date="2018-04" db="EMBL/GenBank/DDBJ databases">
        <authorList>
            <person name="Cornet L."/>
        </authorList>
    </citation>
    <scope>NUCLEOTIDE SEQUENCE [LARGE SCALE GENOMIC DNA]</scope>
</reference>
<reference evidence="2 3" key="2">
    <citation type="submission" date="2018-06" db="EMBL/GenBank/DDBJ databases">
        <title>Metagenomic assembly of (sub)arctic Cyanobacteria and their associated microbiome from non-axenic cultures.</title>
        <authorList>
            <person name="Baurain D."/>
        </authorList>
    </citation>
    <scope>NUCLEOTIDE SEQUENCE [LARGE SCALE GENOMIC DNA]</scope>
    <source>
        <strain evidence="2">ULC129bin1</strain>
    </source>
</reference>
<evidence type="ECO:0000313" key="3">
    <source>
        <dbReference type="Proteomes" id="UP000249354"/>
    </source>
</evidence>
<dbReference type="CDD" id="cd00093">
    <property type="entry name" value="HTH_XRE"/>
    <property type="match status" value="1"/>
</dbReference>
<protein>
    <recommendedName>
        <fullName evidence="1">HTH cro/C1-type domain-containing protein</fullName>
    </recommendedName>
</protein>
<sequence>MAERATPNGLVKAEEKFRKFTSKKAVADQAEVSRSTVQKFFAGKGIGLDSFRSICAVLDLDWEEIAGLKPSENADDLSLSTNLPELEALVRQARKRGYKDIEQRCGQMRVLDMTQPIELGAIYTDVNILEKVAGKTRREIVDLMQGCSPEEFERAFLGNVREQRVDGLKTVAAKKQLMILGRPGAGKTTFMKRLATLCNRKSFLPDLVPIFVPLKEFAEIVNQPGLLNFIAHYFVQGYFIFNEVS</sequence>
<comment type="caution">
    <text evidence="2">The sequence shown here is derived from an EMBL/GenBank/DDBJ whole genome shotgun (WGS) entry which is preliminary data.</text>
</comment>
<organism evidence="2 3">
    <name type="scientific">Leptolyngbya foveolarum</name>
    <dbReference type="NCBI Taxonomy" id="47253"/>
    <lineage>
        <taxon>Bacteria</taxon>
        <taxon>Bacillati</taxon>
        <taxon>Cyanobacteriota</taxon>
        <taxon>Cyanophyceae</taxon>
        <taxon>Leptolyngbyales</taxon>
        <taxon>Leptolyngbyaceae</taxon>
        <taxon>Leptolyngbya group</taxon>
        <taxon>Leptolyngbya</taxon>
    </lineage>
</organism>
<dbReference type="SUPFAM" id="SSF52540">
    <property type="entry name" value="P-loop containing nucleoside triphosphate hydrolases"/>
    <property type="match status" value="1"/>
</dbReference>
<name>A0A2W4TZI5_9CYAN</name>
<evidence type="ECO:0000313" key="2">
    <source>
        <dbReference type="EMBL" id="PZO12327.1"/>
    </source>
</evidence>
<proteinExistence type="predicted"/>
<dbReference type="Gene3D" id="3.40.50.300">
    <property type="entry name" value="P-loop containing nucleotide triphosphate hydrolases"/>
    <property type="match status" value="1"/>
</dbReference>
<dbReference type="InterPro" id="IPR010982">
    <property type="entry name" value="Lambda_DNA-bd_dom_sf"/>
</dbReference>
<dbReference type="SUPFAM" id="SSF47413">
    <property type="entry name" value="lambda repressor-like DNA-binding domains"/>
    <property type="match status" value="1"/>
</dbReference>